<dbReference type="InterPro" id="IPR027619">
    <property type="entry name" value="C-S_lyase_PatB-like"/>
</dbReference>
<dbReference type="SUPFAM" id="SSF53383">
    <property type="entry name" value="PLP-dependent transferases"/>
    <property type="match status" value="1"/>
</dbReference>
<comment type="cofactor">
    <cofactor evidence="1">
        <name>pyridoxal 5'-phosphate</name>
        <dbReference type="ChEBI" id="CHEBI:597326"/>
    </cofactor>
</comment>
<dbReference type="InterPro" id="IPR051798">
    <property type="entry name" value="Class-II_PLP-Dep_Aminotrans"/>
</dbReference>
<keyword evidence="7" id="KW-0032">Aminotransferase</keyword>
<dbReference type="eggNOG" id="COG1168">
    <property type="taxonomic scope" value="Bacteria"/>
</dbReference>
<keyword evidence="8" id="KW-1185">Reference proteome</keyword>
<evidence type="ECO:0000259" key="6">
    <source>
        <dbReference type="Pfam" id="PF00155"/>
    </source>
</evidence>
<dbReference type="GO" id="GO:0047804">
    <property type="term" value="F:cysteine-S-conjugate beta-lyase activity"/>
    <property type="evidence" value="ECO:0007669"/>
    <property type="project" value="UniProtKB-EC"/>
</dbReference>
<feature type="domain" description="Aminotransferase class I/classII large" evidence="6">
    <location>
        <begin position="41"/>
        <end position="384"/>
    </location>
</feature>
<dbReference type="STRING" id="1009370.ALO_05463"/>
<dbReference type="GO" id="GO:0030170">
    <property type="term" value="F:pyridoxal phosphate binding"/>
    <property type="evidence" value="ECO:0007669"/>
    <property type="project" value="InterPro"/>
</dbReference>
<reference evidence="7 8" key="1">
    <citation type="journal article" date="2011" name="EMBO J.">
        <title>Structural diversity of bacterial flagellar motors.</title>
        <authorList>
            <person name="Chen S."/>
            <person name="Beeby M."/>
            <person name="Murphy G.E."/>
            <person name="Leadbetter J.R."/>
            <person name="Hendrixson D.R."/>
            <person name="Briegel A."/>
            <person name="Li Z."/>
            <person name="Shi J."/>
            <person name="Tocheva E.I."/>
            <person name="Muller A."/>
            <person name="Dobro M.J."/>
            <person name="Jensen G.J."/>
        </authorList>
    </citation>
    <scope>NUCLEOTIDE SEQUENCE [LARGE SCALE GENOMIC DNA]</scope>
    <source>
        <strain evidence="7 8">DSM 6540</strain>
    </source>
</reference>
<keyword evidence="4" id="KW-0456">Lyase</keyword>
<evidence type="ECO:0000256" key="5">
    <source>
        <dbReference type="ARBA" id="ARBA00037974"/>
    </source>
</evidence>
<dbReference type="InterPro" id="IPR015424">
    <property type="entry name" value="PyrdxlP-dep_Trfase"/>
</dbReference>
<dbReference type="InterPro" id="IPR015422">
    <property type="entry name" value="PyrdxlP-dep_Trfase_small"/>
</dbReference>
<dbReference type="InterPro" id="IPR015421">
    <property type="entry name" value="PyrdxlP-dep_Trfase_major"/>
</dbReference>
<comment type="similarity">
    <text evidence="5">Belongs to the class-II pyridoxal-phosphate-dependent aminotransferase family. MalY/PatB cystathionine beta-lyase subfamily.</text>
</comment>
<dbReference type="EC" id="4.4.1.13" evidence="2"/>
<comment type="caution">
    <text evidence="7">The sequence shown here is derived from an EMBL/GenBank/DDBJ whole genome shotgun (WGS) entry which is preliminary data.</text>
</comment>
<dbReference type="Pfam" id="PF00155">
    <property type="entry name" value="Aminotran_1_2"/>
    <property type="match status" value="1"/>
</dbReference>
<evidence type="ECO:0000313" key="7">
    <source>
        <dbReference type="EMBL" id="EGO65024.1"/>
    </source>
</evidence>
<organism evidence="7 8">
    <name type="scientific">Acetonema longum DSM 6540</name>
    <dbReference type="NCBI Taxonomy" id="1009370"/>
    <lineage>
        <taxon>Bacteria</taxon>
        <taxon>Bacillati</taxon>
        <taxon>Bacillota</taxon>
        <taxon>Negativicutes</taxon>
        <taxon>Acetonemataceae</taxon>
        <taxon>Acetonema</taxon>
    </lineage>
</organism>
<dbReference type="OrthoDB" id="9802872at2"/>
<dbReference type="Proteomes" id="UP000003240">
    <property type="component" value="Unassembled WGS sequence"/>
</dbReference>
<proteinExistence type="inferred from homology"/>
<dbReference type="InterPro" id="IPR004839">
    <property type="entry name" value="Aminotransferase_I/II_large"/>
</dbReference>
<dbReference type="PANTHER" id="PTHR43525:SF1">
    <property type="entry name" value="PROTEIN MALY"/>
    <property type="match status" value="1"/>
</dbReference>
<keyword evidence="7" id="KW-0808">Transferase</keyword>
<accession>F7NGA6</accession>
<gene>
    <name evidence="7" type="ORF">ALO_05463</name>
</gene>
<sequence>MDRFDVMPDRIREKARKWDKTIIEKNFGRVPEDFIPMWIADMDFKMPPELETAFQEAVSRGVLGYTYCYDEFYQAVMRWHRDMHGVAVEKDWITLSYGTVSTIHYLVQAFCQCGECVLMNTPVYDPFDSAAEKQEVRRIYNRLNLVGGRYYIDFANLESQLAQHKPKLYLFCSPHNPSGRIWSLEEMREVARLCRENNTILVADEVHREHIHCGPFHSALALDEGRENLILVTSPNKGFNLGGLKTSYSIIPNGTIRAQFKRKLEQNSVTSPNVFGIIGVIAAYEQSRPWLAAVSAYIRENYEFFRCYIEKRIPQLRVMPMEASFLAWVDITGTGLNSEQAAAALASQAGVLVESGTHFVEGGEGYIRVNLGTQRANVREALQRMERIFNPLLH</sequence>
<evidence type="ECO:0000256" key="1">
    <source>
        <dbReference type="ARBA" id="ARBA00001933"/>
    </source>
</evidence>
<dbReference type="Gene3D" id="3.40.640.10">
    <property type="entry name" value="Type I PLP-dependent aspartate aminotransferase-like (Major domain)"/>
    <property type="match status" value="1"/>
</dbReference>
<protein>
    <recommendedName>
        <fullName evidence="2">cysteine-S-conjugate beta-lyase</fullName>
        <ecNumber evidence="2">4.4.1.13</ecNumber>
    </recommendedName>
</protein>
<keyword evidence="3" id="KW-0663">Pyridoxal phosphate</keyword>
<evidence type="ECO:0000256" key="3">
    <source>
        <dbReference type="ARBA" id="ARBA00022898"/>
    </source>
</evidence>
<dbReference type="NCBIfam" id="TIGR04350">
    <property type="entry name" value="C_S_lyase_PatB"/>
    <property type="match status" value="1"/>
</dbReference>
<dbReference type="AlphaFoldDB" id="F7NGA6"/>
<name>F7NGA6_9FIRM</name>
<dbReference type="EMBL" id="AFGF01000040">
    <property type="protein sequence ID" value="EGO65024.1"/>
    <property type="molecule type" value="Genomic_DNA"/>
</dbReference>
<dbReference type="RefSeq" id="WP_004093589.1">
    <property type="nucleotide sequence ID" value="NZ_AFGF01000040.1"/>
</dbReference>
<evidence type="ECO:0000313" key="8">
    <source>
        <dbReference type="Proteomes" id="UP000003240"/>
    </source>
</evidence>
<evidence type="ECO:0000256" key="4">
    <source>
        <dbReference type="ARBA" id="ARBA00023239"/>
    </source>
</evidence>
<dbReference type="Gene3D" id="3.90.1150.10">
    <property type="entry name" value="Aspartate Aminotransferase, domain 1"/>
    <property type="match status" value="1"/>
</dbReference>
<dbReference type="GO" id="GO:0008483">
    <property type="term" value="F:transaminase activity"/>
    <property type="evidence" value="ECO:0007669"/>
    <property type="project" value="UniProtKB-KW"/>
</dbReference>
<evidence type="ECO:0000256" key="2">
    <source>
        <dbReference type="ARBA" id="ARBA00012224"/>
    </source>
</evidence>
<dbReference type="CDD" id="cd00609">
    <property type="entry name" value="AAT_like"/>
    <property type="match status" value="1"/>
</dbReference>
<dbReference type="PANTHER" id="PTHR43525">
    <property type="entry name" value="PROTEIN MALY"/>
    <property type="match status" value="1"/>
</dbReference>